<organism evidence="5 6">
    <name type="scientific">Eleusine coracana subsp. coracana</name>
    <dbReference type="NCBI Taxonomy" id="191504"/>
    <lineage>
        <taxon>Eukaryota</taxon>
        <taxon>Viridiplantae</taxon>
        <taxon>Streptophyta</taxon>
        <taxon>Embryophyta</taxon>
        <taxon>Tracheophyta</taxon>
        <taxon>Spermatophyta</taxon>
        <taxon>Magnoliopsida</taxon>
        <taxon>Liliopsida</taxon>
        <taxon>Poales</taxon>
        <taxon>Poaceae</taxon>
        <taxon>PACMAD clade</taxon>
        <taxon>Chloridoideae</taxon>
        <taxon>Cynodonteae</taxon>
        <taxon>Eleusininae</taxon>
        <taxon>Eleusine</taxon>
    </lineage>
</organism>
<keyword evidence="6" id="KW-1185">Reference proteome</keyword>
<dbReference type="Proteomes" id="UP001054889">
    <property type="component" value="Unassembled WGS sequence"/>
</dbReference>
<reference evidence="5" key="1">
    <citation type="journal article" date="2018" name="DNA Res.">
        <title>Multiple hybrid de novo genome assembly of finger millet, an orphan allotetraploid crop.</title>
        <authorList>
            <person name="Hatakeyama M."/>
            <person name="Aluri S."/>
            <person name="Balachadran M.T."/>
            <person name="Sivarajan S.R."/>
            <person name="Patrignani A."/>
            <person name="Gruter S."/>
            <person name="Poveda L."/>
            <person name="Shimizu-Inatsugi R."/>
            <person name="Baeten J."/>
            <person name="Francoijs K.J."/>
            <person name="Nataraja K.N."/>
            <person name="Reddy Y.A.N."/>
            <person name="Phadnis S."/>
            <person name="Ravikumar R.L."/>
            <person name="Schlapbach R."/>
            <person name="Sreeman S.M."/>
            <person name="Shimizu K.K."/>
        </authorList>
    </citation>
    <scope>NUCLEOTIDE SEQUENCE</scope>
</reference>
<sequence>MVLIISAAALITAVAVAIQVSAAAAAPPAPIGLPGCNITCGNISVPYPFGFQPGCYLPGFNLTCDTRHHGSPRLLLGDGTLRVVDIFIQNATVRVLQDGPRVYAADKITSDGLNITLATVFAGGHYRMPVFKNELVLFGCDMLATLVAGKTRDANGSEPEAVGCTSFCSGSSGEGGKYCSHSSCCQASFSSIDAGHMPTEVHLRMLESRKTILEANSNITVFLAEEGWLDNWDTENDSDDTPELKNDIPLIVRWDIVQGLALPDSGGDEEGCPRGVASLCRSNHSDCTQDSEGDEIYLCQCEQGYSGNPYVAGGCQEFCRCQLTPTSRPRSSALIASAGRGLSMREAALEGGEQWFPELAWRKYESSNLMDLVVVPIRNDQIMLAVIDDVQGWKLEGAGSGEDVQRPKARPLIGYVVKMLEREMQISPLLNLFQHVLIPEDKHDIWR</sequence>
<evidence type="ECO:0000256" key="2">
    <source>
        <dbReference type="ARBA" id="ARBA00022729"/>
    </source>
</evidence>
<dbReference type="Pfam" id="PF13947">
    <property type="entry name" value="GUB_WAK_bind"/>
    <property type="match status" value="1"/>
</dbReference>
<dbReference type="PANTHER" id="PTHR33491">
    <property type="entry name" value="OSJNBA0016N04.9 PROTEIN"/>
    <property type="match status" value="1"/>
</dbReference>
<accession>A0AAV5CNE6</accession>
<feature type="signal peptide" evidence="3">
    <location>
        <begin position="1"/>
        <end position="25"/>
    </location>
</feature>
<dbReference type="GO" id="GO:0016020">
    <property type="term" value="C:membrane"/>
    <property type="evidence" value="ECO:0007669"/>
    <property type="project" value="UniProtKB-SubCell"/>
</dbReference>
<feature type="chain" id="PRO_5043719393" description="Wall-associated receptor kinase galacturonan-binding domain-containing protein" evidence="3">
    <location>
        <begin position="26"/>
        <end position="447"/>
    </location>
</feature>
<proteinExistence type="predicted"/>
<evidence type="ECO:0000256" key="3">
    <source>
        <dbReference type="SAM" id="SignalP"/>
    </source>
</evidence>
<comment type="subcellular location">
    <subcellularLocation>
        <location evidence="1">Membrane</location>
        <topology evidence="1">Single-pass membrane protein</topology>
    </subcellularLocation>
</comment>
<reference evidence="5" key="2">
    <citation type="submission" date="2021-12" db="EMBL/GenBank/DDBJ databases">
        <title>Resequencing data analysis of finger millet.</title>
        <authorList>
            <person name="Hatakeyama M."/>
            <person name="Aluri S."/>
            <person name="Balachadran M.T."/>
            <person name="Sivarajan S.R."/>
            <person name="Poveda L."/>
            <person name="Shimizu-Inatsugi R."/>
            <person name="Schlapbach R."/>
            <person name="Sreeman S.M."/>
            <person name="Shimizu K.K."/>
        </authorList>
    </citation>
    <scope>NUCLEOTIDE SEQUENCE</scope>
</reference>
<dbReference type="InterPro" id="IPR025287">
    <property type="entry name" value="WAK_GUB"/>
</dbReference>
<evidence type="ECO:0000313" key="6">
    <source>
        <dbReference type="Proteomes" id="UP001054889"/>
    </source>
</evidence>
<gene>
    <name evidence="5" type="primary">ga16652</name>
    <name evidence="5" type="ORF">PR202_ga16652</name>
</gene>
<keyword evidence="2 3" id="KW-0732">Signal</keyword>
<name>A0AAV5CNE6_ELECO</name>
<protein>
    <recommendedName>
        <fullName evidence="4">Wall-associated receptor kinase galacturonan-binding domain-containing protein</fullName>
    </recommendedName>
</protein>
<evidence type="ECO:0000259" key="4">
    <source>
        <dbReference type="Pfam" id="PF13947"/>
    </source>
</evidence>
<feature type="domain" description="Wall-associated receptor kinase galacturonan-binding" evidence="4">
    <location>
        <begin position="36"/>
        <end position="96"/>
    </location>
</feature>
<evidence type="ECO:0000256" key="1">
    <source>
        <dbReference type="ARBA" id="ARBA00004167"/>
    </source>
</evidence>
<comment type="caution">
    <text evidence="5">The sequence shown here is derived from an EMBL/GenBank/DDBJ whole genome shotgun (WGS) entry which is preliminary data.</text>
</comment>
<evidence type="ECO:0000313" key="5">
    <source>
        <dbReference type="EMBL" id="GJM99542.1"/>
    </source>
</evidence>
<dbReference type="GO" id="GO:0030247">
    <property type="term" value="F:polysaccharide binding"/>
    <property type="evidence" value="ECO:0007669"/>
    <property type="project" value="InterPro"/>
</dbReference>
<dbReference type="EMBL" id="BQKI01000007">
    <property type="protein sequence ID" value="GJM99542.1"/>
    <property type="molecule type" value="Genomic_DNA"/>
</dbReference>
<dbReference type="AlphaFoldDB" id="A0AAV5CNE6"/>